<comment type="similarity">
    <text evidence="2">Belongs to the FAD-binding oxidoreductase/transferase type 4 family.</text>
</comment>
<dbReference type="FunFam" id="3.30.465.10:FF:000001">
    <property type="entry name" value="D-2-hydroxyglutarate dehydrogenase, mitochondrial"/>
    <property type="match status" value="1"/>
</dbReference>
<reference evidence="8 9" key="1">
    <citation type="journal article" date="2006" name="Nature">
        <title>Global trends of whole-genome duplications revealed by the ciliate Paramecium tetraurelia.</title>
        <authorList>
            <consortium name="Genoscope"/>
            <person name="Aury J.-M."/>
            <person name="Jaillon O."/>
            <person name="Duret L."/>
            <person name="Noel B."/>
            <person name="Jubin C."/>
            <person name="Porcel B.M."/>
            <person name="Segurens B."/>
            <person name="Daubin V."/>
            <person name="Anthouard V."/>
            <person name="Aiach N."/>
            <person name="Arnaiz O."/>
            <person name="Billaut A."/>
            <person name="Beisson J."/>
            <person name="Blanc I."/>
            <person name="Bouhouche K."/>
            <person name="Camara F."/>
            <person name="Duharcourt S."/>
            <person name="Guigo R."/>
            <person name="Gogendeau D."/>
            <person name="Katinka M."/>
            <person name="Keller A.-M."/>
            <person name="Kissmehl R."/>
            <person name="Klotz C."/>
            <person name="Koll F."/>
            <person name="Le Moue A."/>
            <person name="Lepere C."/>
            <person name="Malinsky S."/>
            <person name="Nowacki M."/>
            <person name="Nowak J.K."/>
            <person name="Plattner H."/>
            <person name="Poulain J."/>
            <person name="Ruiz F."/>
            <person name="Serrano V."/>
            <person name="Zagulski M."/>
            <person name="Dessen P."/>
            <person name="Betermier M."/>
            <person name="Weissenbach J."/>
            <person name="Scarpelli C."/>
            <person name="Schachter V."/>
            <person name="Sperling L."/>
            <person name="Meyer E."/>
            <person name="Cohen J."/>
            <person name="Wincker P."/>
        </authorList>
    </citation>
    <scope>NUCLEOTIDE SEQUENCE [LARGE SCALE GENOMIC DNA]</scope>
    <source>
        <strain evidence="8 9">Stock d4-2</strain>
    </source>
</reference>
<evidence type="ECO:0000256" key="5">
    <source>
        <dbReference type="ARBA" id="ARBA00023002"/>
    </source>
</evidence>
<dbReference type="InterPro" id="IPR051264">
    <property type="entry name" value="FAD-oxidored/transferase_4"/>
</dbReference>
<dbReference type="FunFam" id="3.30.43.10:FF:000011">
    <property type="entry name" value="D-lactate dehydrogenase (Cytochrome)"/>
    <property type="match status" value="1"/>
</dbReference>
<dbReference type="EMBL" id="CT868058">
    <property type="protein sequence ID" value="CAK68208.1"/>
    <property type="molecule type" value="Genomic_DNA"/>
</dbReference>
<dbReference type="InterPro" id="IPR036318">
    <property type="entry name" value="FAD-bd_PCMH-like_sf"/>
</dbReference>
<dbReference type="Gene3D" id="3.30.43.10">
    <property type="entry name" value="Uridine Diphospho-n-acetylenolpyruvylglucosamine Reductase, domain 2"/>
    <property type="match status" value="1"/>
</dbReference>
<dbReference type="Pfam" id="PF02913">
    <property type="entry name" value="FAD-oxidase_C"/>
    <property type="match status" value="1"/>
</dbReference>
<gene>
    <name evidence="8" type="ORF">GSPATT00036991001</name>
</gene>
<dbReference type="PROSITE" id="PS51387">
    <property type="entry name" value="FAD_PCMH"/>
    <property type="match status" value="1"/>
</dbReference>
<dbReference type="PANTHER" id="PTHR43716:SF1">
    <property type="entry name" value="D-2-HYDROXYGLUTARATE DEHYDROGENASE, MITOCHONDRIAL"/>
    <property type="match status" value="1"/>
</dbReference>
<dbReference type="GeneID" id="5021390"/>
<organism evidence="8 9">
    <name type="scientific">Paramecium tetraurelia</name>
    <dbReference type="NCBI Taxonomy" id="5888"/>
    <lineage>
        <taxon>Eukaryota</taxon>
        <taxon>Sar</taxon>
        <taxon>Alveolata</taxon>
        <taxon>Ciliophora</taxon>
        <taxon>Intramacronucleata</taxon>
        <taxon>Oligohymenophorea</taxon>
        <taxon>Peniculida</taxon>
        <taxon>Parameciidae</taxon>
        <taxon>Paramecium</taxon>
    </lineage>
</organism>
<dbReference type="OMA" id="YNEDWMR"/>
<keyword evidence="4" id="KW-0274">FAD</keyword>
<evidence type="ECO:0000313" key="9">
    <source>
        <dbReference type="Proteomes" id="UP000000600"/>
    </source>
</evidence>
<dbReference type="Gene3D" id="1.10.45.10">
    <property type="entry name" value="Vanillyl-alcohol Oxidase, Chain A, domain 4"/>
    <property type="match status" value="1"/>
</dbReference>
<proteinExistence type="inferred from homology"/>
<dbReference type="GO" id="GO:0071949">
    <property type="term" value="F:FAD binding"/>
    <property type="evidence" value="ECO:0007669"/>
    <property type="project" value="InterPro"/>
</dbReference>
<evidence type="ECO:0000256" key="6">
    <source>
        <dbReference type="ARBA" id="ARBA00038897"/>
    </source>
</evidence>
<name>A0CBP1_PARTE</name>
<keyword evidence="9" id="KW-1185">Reference proteome</keyword>
<dbReference type="InterPro" id="IPR016167">
    <property type="entry name" value="FAD-bd_PCMH_sub1"/>
</dbReference>
<evidence type="ECO:0000256" key="1">
    <source>
        <dbReference type="ARBA" id="ARBA00001974"/>
    </source>
</evidence>
<dbReference type="EC" id="1.1.2.4" evidence="6"/>
<evidence type="ECO:0000256" key="4">
    <source>
        <dbReference type="ARBA" id="ARBA00022827"/>
    </source>
</evidence>
<dbReference type="SUPFAM" id="SSF55103">
    <property type="entry name" value="FAD-linked oxidases, C-terminal domain"/>
    <property type="match status" value="1"/>
</dbReference>
<keyword evidence="5" id="KW-0560">Oxidoreductase</keyword>
<sequence length="451" mass="51070">MNSKIKLALEKIVGTTNILTQDLNPFNTDWMNKYVGSSEIVLTPQTTDQVSQILRFCNENALKVVPQSGNTGLVGGSVPIKDEIIISMRKMNKIYEFDLNSAIITSDSGVILENLNNYLFQYKYQMPWDLGARGSCLLGGNISTNAGGLNVVKHGLLRNYVLGLEVVLPNGKILNLLNKNRKDNTGTDLKQLFIGSEGTLGIITKANVLCIPIPNEKKVFFLELKSFQDVIKVQGFIKQIRNEQLLAFEFMEGKILHKNKHRHSGNKLPFEFQEDKYYVLLEIAGQSLNVDQFSLDMMEFTEEIVMDQSEKEAQFLWKLREEIAESMGKMGYVLKYDVSIPPDKFEWLVNEIYPKREGPFHVYYGHVGDGNVHINIVFESLSELHKEEDKIEQKLFGLVKSQGGSISAEHGIGQHKRKYMELQKGRDVLGCLSEIKSLFDPNGIMNPNKLL</sequence>
<dbReference type="Gene3D" id="3.30.70.2190">
    <property type="match status" value="1"/>
</dbReference>
<evidence type="ECO:0000256" key="3">
    <source>
        <dbReference type="ARBA" id="ARBA00022630"/>
    </source>
</evidence>
<dbReference type="FunFam" id="1.10.45.10:FF:000001">
    <property type="entry name" value="D-lactate dehydrogenase mitochondrial"/>
    <property type="match status" value="1"/>
</dbReference>
<dbReference type="STRING" id="5888.A0CBP1"/>
<dbReference type="AlphaFoldDB" id="A0CBP1"/>
<evidence type="ECO:0000259" key="7">
    <source>
        <dbReference type="PROSITE" id="PS51387"/>
    </source>
</evidence>
<dbReference type="InterPro" id="IPR006094">
    <property type="entry name" value="Oxid_FAD_bind_N"/>
</dbReference>
<dbReference type="GO" id="GO:0005739">
    <property type="term" value="C:mitochondrion"/>
    <property type="evidence" value="ECO:0000318"/>
    <property type="project" value="GO_Central"/>
</dbReference>
<comment type="cofactor">
    <cofactor evidence="1">
        <name>FAD</name>
        <dbReference type="ChEBI" id="CHEBI:57692"/>
    </cofactor>
</comment>
<dbReference type="eggNOG" id="KOG1232">
    <property type="taxonomic scope" value="Eukaryota"/>
</dbReference>
<feature type="domain" description="FAD-binding PCMH-type" evidence="7">
    <location>
        <begin position="34"/>
        <end position="213"/>
    </location>
</feature>
<accession>A0CBP1</accession>
<dbReference type="OrthoDB" id="5332616at2759"/>
<dbReference type="PANTHER" id="PTHR43716">
    <property type="entry name" value="D-2-HYDROXYGLUTARATE DEHYDROGENASE, MITOCHONDRIAL"/>
    <property type="match status" value="1"/>
</dbReference>
<dbReference type="Proteomes" id="UP000000600">
    <property type="component" value="Unassembled WGS sequence"/>
</dbReference>
<dbReference type="InParanoid" id="A0CBP1"/>
<dbReference type="Pfam" id="PF01565">
    <property type="entry name" value="FAD_binding_4"/>
    <property type="match status" value="1"/>
</dbReference>
<dbReference type="RefSeq" id="XP_001435605.1">
    <property type="nucleotide sequence ID" value="XM_001435568.1"/>
</dbReference>
<dbReference type="FunFam" id="3.30.70.2190:FF:000015">
    <property type="entry name" value="Uncharacterized protein"/>
    <property type="match status" value="1"/>
</dbReference>
<dbReference type="Gene3D" id="3.30.465.10">
    <property type="match status" value="1"/>
</dbReference>
<dbReference type="InterPro" id="IPR016169">
    <property type="entry name" value="FAD-bd_PCMH_sub2"/>
</dbReference>
<dbReference type="SUPFAM" id="SSF56176">
    <property type="entry name" value="FAD-binding/transporter-associated domain-like"/>
    <property type="match status" value="1"/>
</dbReference>
<dbReference type="KEGG" id="ptm:GSPATT00036991001"/>
<protein>
    <recommendedName>
        <fullName evidence="6">D-lactate dehydrogenase (cytochrome)</fullName>
        <ecNumber evidence="6">1.1.2.4</ecNumber>
    </recommendedName>
</protein>
<dbReference type="Gene3D" id="3.30.70.2740">
    <property type="match status" value="1"/>
</dbReference>
<dbReference type="InterPro" id="IPR016164">
    <property type="entry name" value="FAD-linked_Oxase-like_C"/>
</dbReference>
<keyword evidence="3" id="KW-0285">Flavoprotein</keyword>
<dbReference type="InterPro" id="IPR016166">
    <property type="entry name" value="FAD-bd_PCMH"/>
</dbReference>
<dbReference type="InterPro" id="IPR004113">
    <property type="entry name" value="FAD-bd_oxidored_4_C"/>
</dbReference>
<dbReference type="InterPro" id="IPR016171">
    <property type="entry name" value="Vanillyl_alc_oxidase_C-sub2"/>
</dbReference>
<dbReference type="GO" id="GO:0004458">
    <property type="term" value="F:D-lactate dehydrogenase (cytochrome) activity"/>
    <property type="evidence" value="ECO:0007669"/>
    <property type="project" value="UniProtKB-EC"/>
</dbReference>
<evidence type="ECO:0000256" key="2">
    <source>
        <dbReference type="ARBA" id="ARBA00008000"/>
    </source>
</evidence>
<dbReference type="HOGENOM" id="CLU_017779_4_1_1"/>
<evidence type="ECO:0000313" key="8">
    <source>
        <dbReference type="EMBL" id="CAK68208.1"/>
    </source>
</evidence>
<dbReference type="FunFam" id="3.30.70.2740:FF:000001">
    <property type="entry name" value="D-lactate dehydrogenase mitochondrial"/>
    <property type="match status" value="1"/>
</dbReference>